<dbReference type="PROSITE" id="PS50404">
    <property type="entry name" value="GST_NTER"/>
    <property type="match status" value="1"/>
</dbReference>
<organism evidence="10 11">
    <name type="scientific">Carya illinoinensis</name>
    <name type="common">Pecan</name>
    <dbReference type="NCBI Taxonomy" id="32201"/>
    <lineage>
        <taxon>Eukaryota</taxon>
        <taxon>Viridiplantae</taxon>
        <taxon>Streptophyta</taxon>
        <taxon>Embryophyta</taxon>
        <taxon>Tracheophyta</taxon>
        <taxon>Spermatophyta</taxon>
        <taxon>Magnoliopsida</taxon>
        <taxon>eudicotyledons</taxon>
        <taxon>Gunneridae</taxon>
        <taxon>Pentapetalae</taxon>
        <taxon>rosids</taxon>
        <taxon>fabids</taxon>
        <taxon>Fagales</taxon>
        <taxon>Juglandaceae</taxon>
        <taxon>Carya</taxon>
    </lineage>
</organism>
<keyword evidence="4" id="KW-0963">Cytoplasm</keyword>
<dbReference type="InterPro" id="IPR034347">
    <property type="entry name" value="GST_Phi_C"/>
</dbReference>
<comment type="similarity">
    <text evidence="2">Belongs to the GST superfamily. Phi family.</text>
</comment>
<feature type="domain" description="GST N-terminal" evidence="8">
    <location>
        <begin position="33"/>
        <end position="114"/>
    </location>
</feature>
<dbReference type="CDD" id="cd03187">
    <property type="entry name" value="GST_C_Phi"/>
    <property type="match status" value="1"/>
</dbReference>
<sequence length="247" mass="27707">MIIRVVTSNKVYNLRPSPSFVESESKSPFTIMAAIKVHGSPFSTATARVLATLYEKEVEFEFVPVDMRAGDHKNESFLSFNPFGQVPGFEHGDLKLFESRAITKYVANEYAEKGTELVFGDSKKKAIIGVWMEVEAHQFDPVATKLTWELAAKPAFSMGATDKAVVEENEAKLAKLLDVYECRLAESKYLGCESFTLVDLHHLPGIHYLMGTEIKKLFDSRPHVSAWIADITSRPAWSKVLAMQKQK</sequence>
<protein>
    <recommendedName>
        <fullName evidence="3">glutathione transferase</fullName>
        <ecNumber evidence="3">2.5.1.18</ecNumber>
    </recommendedName>
</protein>
<dbReference type="InterPro" id="IPR040079">
    <property type="entry name" value="Glutathione_S-Trfase"/>
</dbReference>
<evidence type="ECO:0000256" key="5">
    <source>
        <dbReference type="ARBA" id="ARBA00022575"/>
    </source>
</evidence>
<keyword evidence="6" id="KW-0808">Transferase</keyword>
<evidence type="ECO:0000259" key="8">
    <source>
        <dbReference type="PROSITE" id="PS50404"/>
    </source>
</evidence>
<comment type="catalytic activity">
    <reaction evidence="7">
        <text>RX + glutathione = an S-substituted glutathione + a halide anion + H(+)</text>
        <dbReference type="Rhea" id="RHEA:16437"/>
        <dbReference type="ChEBI" id="CHEBI:15378"/>
        <dbReference type="ChEBI" id="CHEBI:16042"/>
        <dbReference type="ChEBI" id="CHEBI:17792"/>
        <dbReference type="ChEBI" id="CHEBI:57925"/>
        <dbReference type="ChEBI" id="CHEBI:90779"/>
        <dbReference type="EC" id="2.5.1.18"/>
    </reaction>
</comment>
<comment type="caution">
    <text evidence="10">The sequence shown here is derived from an EMBL/GenBank/DDBJ whole genome shotgun (WGS) entry which is preliminary data.</text>
</comment>
<dbReference type="SFLD" id="SFLDS00019">
    <property type="entry name" value="Glutathione_Transferase_(cytos"/>
    <property type="match status" value="1"/>
</dbReference>
<dbReference type="FunFam" id="1.20.1050.10:FF:000004">
    <property type="entry name" value="Glutathione S-transferase F2"/>
    <property type="match status" value="1"/>
</dbReference>
<dbReference type="SFLD" id="SFLDG01154">
    <property type="entry name" value="Main.5:_Phi-like"/>
    <property type="match status" value="1"/>
</dbReference>
<evidence type="ECO:0000313" key="11">
    <source>
        <dbReference type="Proteomes" id="UP000811609"/>
    </source>
</evidence>
<name>A0A8T1Q1U6_CARIL</name>
<dbReference type="InterPro" id="IPR004046">
    <property type="entry name" value="GST_C"/>
</dbReference>
<evidence type="ECO:0000256" key="1">
    <source>
        <dbReference type="ARBA" id="ARBA00004514"/>
    </source>
</evidence>
<proteinExistence type="inferred from homology"/>
<evidence type="ECO:0000256" key="6">
    <source>
        <dbReference type="ARBA" id="ARBA00022679"/>
    </source>
</evidence>
<dbReference type="InterPro" id="IPR004045">
    <property type="entry name" value="Glutathione_S-Trfase_N"/>
</dbReference>
<dbReference type="CDD" id="cd03053">
    <property type="entry name" value="GST_N_Phi"/>
    <property type="match status" value="1"/>
</dbReference>
<dbReference type="EMBL" id="CM031815">
    <property type="protein sequence ID" value="KAG6647827.1"/>
    <property type="molecule type" value="Genomic_DNA"/>
</dbReference>
<gene>
    <name evidence="10" type="ORF">CIPAW_07G105300</name>
</gene>
<dbReference type="GO" id="GO:0009407">
    <property type="term" value="P:toxin catabolic process"/>
    <property type="evidence" value="ECO:0007669"/>
    <property type="project" value="UniProtKB-ARBA"/>
</dbReference>
<dbReference type="Proteomes" id="UP000811609">
    <property type="component" value="Chromosome 7"/>
</dbReference>
<dbReference type="Pfam" id="PF02798">
    <property type="entry name" value="GST_N"/>
    <property type="match status" value="1"/>
</dbReference>
<evidence type="ECO:0000256" key="2">
    <source>
        <dbReference type="ARBA" id="ARBA00010128"/>
    </source>
</evidence>
<dbReference type="GO" id="GO:0004364">
    <property type="term" value="F:glutathione transferase activity"/>
    <property type="evidence" value="ECO:0007669"/>
    <property type="project" value="UniProtKB-EC"/>
</dbReference>
<keyword evidence="11" id="KW-1185">Reference proteome</keyword>
<evidence type="ECO:0000256" key="3">
    <source>
        <dbReference type="ARBA" id="ARBA00012452"/>
    </source>
</evidence>
<dbReference type="GO" id="GO:0005829">
    <property type="term" value="C:cytosol"/>
    <property type="evidence" value="ECO:0007669"/>
    <property type="project" value="UniProtKB-SubCell"/>
</dbReference>
<dbReference type="Pfam" id="PF00043">
    <property type="entry name" value="GST_C"/>
    <property type="match status" value="1"/>
</dbReference>
<comment type="subcellular location">
    <subcellularLocation>
        <location evidence="1">Cytoplasm</location>
        <location evidence="1">Cytosol</location>
    </subcellularLocation>
</comment>
<dbReference type="FunFam" id="3.40.30.10:FF:000016">
    <property type="entry name" value="Glutathione S-transferase F2"/>
    <property type="match status" value="1"/>
</dbReference>
<dbReference type="InterPro" id="IPR010987">
    <property type="entry name" value="Glutathione-S-Trfase_C-like"/>
</dbReference>
<reference evidence="10" key="1">
    <citation type="submission" date="2020-12" db="EMBL/GenBank/DDBJ databases">
        <title>WGS assembly of Carya illinoinensis cv. Pawnee.</title>
        <authorList>
            <person name="Platts A."/>
            <person name="Shu S."/>
            <person name="Wright S."/>
            <person name="Barry K."/>
            <person name="Edger P."/>
            <person name="Pires J.C."/>
            <person name="Schmutz J."/>
        </authorList>
    </citation>
    <scope>NUCLEOTIDE SEQUENCE</scope>
    <source>
        <tissue evidence="10">Leaf</tissue>
    </source>
</reference>
<feature type="domain" description="GST C-terminal" evidence="9">
    <location>
        <begin position="121"/>
        <end position="247"/>
    </location>
</feature>
<dbReference type="PANTHER" id="PTHR43900:SF47">
    <property type="entry name" value="GLUTATHIONE S-TRANSFERASE F6-RELATED"/>
    <property type="match status" value="1"/>
</dbReference>
<accession>A0A8T1Q1U6</accession>
<evidence type="ECO:0000256" key="4">
    <source>
        <dbReference type="ARBA" id="ARBA00022490"/>
    </source>
</evidence>
<evidence type="ECO:0000259" key="9">
    <source>
        <dbReference type="PROSITE" id="PS50405"/>
    </source>
</evidence>
<dbReference type="AlphaFoldDB" id="A0A8T1Q1U6"/>
<dbReference type="GO" id="GO:0006749">
    <property type="term" value="P:glutathione metabolic process"/>
    <property type="evidence" value="ECO:0007669"/>
    <property type="project" value="TreeGrafter"/>
</dbReference>
<keyword evidence="5" id="KW-0216">Detoxification</keyword>
<dbReference type="GO" id="GO:0043295">
    <property type="term" value="F:glutathione binding"/>
    <property type="evidence" value="ECO:0007669"/>
    <property type="project" value="TreeGrafter"/>
</dbReference>
<evidence type="ECO:0000256" key="7">
    <source>
        <dbReference type="ARBA" id="ARBA00047960"/>
    </source>
</evidence>
<dbReference type="EC" id="2.5.1.18" evidence="3"/>
<dbReference type="SFLD" id="SFLDG00358">
    <property type="entry name" value="Main_(cytGST)"/>
    <property type="match status" value="1"/>
</dbReference>
<evidence type="ECO:0000313" key="10">
    <source>
        <dbReference type="EMBL" id="KAG6647827.1"/>
    </source>
</evidence>
<dbReference type="PROSITE" id="PS50405">
    <property type="entry name" value="GST_CTER"/>
    <property type="match status" value="1"/>
</dbReference>
<dbReference type="PANTHER" id="PTHR43900">
    <property type="entry name" value="GLUTATHIONE S-TRANSFERASE RHO"/>
    <property type="match status" value="1"/>
</dbReference>